<feature type="compositionally biased region" description="Low complexity" evidence="1">
    <location>
        <begin position="173"/>
        <end position="182"/>
    </location>
</feature>
<reference evidence="3" key="5">
    <citation type="submission" date="2018-04" db="UniProtKB">
        <authorList>
            <consortium name="EnsemblFungi"/>
        </authorList>
    </citation>
    <scope>IDENTIFICATION</scope>
    <source>
        <strain evidence="3">R3-111a-1</strain>
    </source>
</reference>
<dbReference type="VEuPathDB" id="FungiDB:GGTG_12844"/>
<feature type="compositionally biased region" description="Low complexity" evidence="1">
    <location>
        <begin position="17"/>
        <end position="27"/>
    </location>
</feature>
<feature type="compositionally biased region" description="Low complexity" evidence="1">
    <location>
        <begin position="1088"/>
        <end position="1101"/>
    </location>
</feature>
<dbReference type="Proteomes" id="UP000006039">
    <property type="component" value="Unassembled WGS sequence"/>
</dbReference>
<dbReference type="EMBL" id="GL385404">
    <property type="protein sequence ID" value="EJT69224.1"/>
    <property type="molecule type" value="Genomic_DNA"/>
</dbReference>
<feature type="compositionally biased region" description="Pro residues" evidence="1">
    <location>
        <begin position="1161"/>
        <end position="1173"/>
    </location>
</feature>
<feature type="compositionally biased region" description="Basic and acidic residues" evidence="1">
    <location>
        <begin position="1214"/>
        <end position="1224"/>
    </location>
</feature>
<feature type="region of interest" description="Disordered" evidence="1">
    <location>
        <begin position="91"/>
        <end position="138"/>
    </location>
</feature>
<dbReference type="PANTHER" id="PTHR37988:SF1">
    <property type="entry name" value="UPF0592 MEMBRANE PROTEIN C7D4.03C"/>
    <property type="match status" value="1"/>
</dbReference>
<dbReference type="PANTHER" id="PTHR37988">
    <property type="entry name" value="UPF0592 MEMBRANE PROTEIN C7D4.03C"/>
    <property type="match status" value="1"/>
</dbReference>
<feature type="compositionally biased region" description="Low complexity" evidence="1">
    <location>
        <begin position="320"/>
        <end position="334"/>
    </location>
</feature>
<feature type="region of interest" description="Disordered" evidence="1">
    <location>
        <begin position="155"/>
        <end position="203"/>
    </location>
</feature>
<dbReference type="RefSeq" id="XP_009229009.1">
    <property type="nucleotide sequence ID" value="XM_009230745.1"/>
</dbReference>
<organism evidence="2">
    <name type="scientific">Gaeumannomyces tritici (strain R3-111a-1)</name>
    <name type="common">Wheat and barley take-all root rot fungus</name>
    <name type="synonym">Gaeumannomyces graminis var. tritici</name>
    <dbReference type="NCBI Taxonomy" id="644352"/>
    <lineage>
        <taxon>Eukaryota</taxon>
        <taxon>Fungi</taxon>
        <taxon>Dikarya</taxon>
        <taxon>Ascomycota</taxon>
        <taxon>Pezizomycotina</taxon>
        <taxon>Sordariomycetes</taxon>
        <taxon>Sordariomycetidae</taxon>
        <taxon>Magnaporthales</taxon>
        <taxon>Magnaporthaceae</taxon>
        <taxon>Gaeumannomyces</taxon>
    </lineage>
</organism>
<dbReference type="eggNOG" id="ENOG502R8B9">
    <property type="taxonomic scope" value="Eukaryota"/>
</dbReference>
<dbReference type="Pfam" id="PF08578">
    <property type="entry name" value="DUF1765"/>
    <property type="match status" value="1"/>
</dbReference>
<proteinExistence type="predicted"/>
<feature type="compositionally biased region" description="Low complexity" evidence="1">
    <location>
        <begin position="296"/>
        <end position="311"/>
    </location>
</feature>
<evidence type="ECO:0000256" key="1">
    <source>
        <dbReference type="SAM" id="MobiDB-lite"/>
    </source>
</evidence>
<evidence type="ECO:0000313" key="4">
    <source>
        <dbReference type="Proteomes" id="UP000006039"/>
    </source>
</evidence>
<feature type="compositionally biased region" description="Low complexity" evidence="1">
    <location>
        <begin position="1030"/>
        <end position="1039"/>
    </location>
</feature>
<name>J3PH64_GAET3</name>
<sequence>MAPTIKSALPFHRSHSTPDLLTFSTPPLSSPPAPVSPQFLPLSPALRPATGTPISARSPASFKSPPILPTLDLPFLGEDILLDLKSPTATVASVPARSPASNIHDTARKLEGPKSPSARHNSGVSDSKNGADHVEAPISGSRPFLDFAQLSLESSSQARSGTRPVSCADSRLDSWSSRSSSLPQGGGDAEAAVGRQGKWQKKRHSLMGTFSGSRSADALSGTSRALNRASVYLTKFKQRPQAVFGRGGLGPSPTASRSPSPGDYLPDTLAVPEAASSVPDTTRPASRTDTSSPDASSTEDGTTSGSFGTTTAPSDHGSDTTAAASRTAAASPTAGDPLESQFDELEAAYHTFETRPTTGHRMIVVKKALLPFLRRYAHDPSNKDTDILGPEDIERRTAIFGRWWVALLQILDGRSGRVAWSDAVMAMFPPSCTPQLLGGVDRPALLEAATEIMMRPEWRLSTTYFRPLSERCPAEKVRVRSNSASAPSLGDIRGSAFAARSAEHRIRTMFMSILLAHMALVVDKMSLRHTPLPLVKFAGTACAYAFFFVPGVADILVRLWGLDKKLDAVTRVVDELGLPRASKGESEDIVALFPPSMGSLGWTSIRALREKLRRPAKVPLQATQIPWYGPWMSRWRGDDSDLLFVFCKYFYLISEQFVPSGLPLIEKARAPAFVLLHAQLLSIMDNTINRQAAFDAMMRPPMPDALHGADAALTPMAQLLPHTNLLRGMDENCLIVLLRDFLSADDCLVGPRNAFAKAFMILLKAATKHTRRHDHTCQYILCDFLQEALHVYNGGFDTTPGGDTERCLSPMGGQRRHLDLVDWPFWLNVYKLMLSNNNTMSEIQVLSFIFSTWDIIAADPVRKEALCLDWLLTEEVFVSFFTNWCPMVRAYFMRLLCWRICRDGGSPNEVDARIFMTASERLMTTWSHYLWLKQRSELIRSIPPSTAPSLPQPGKRFMIVRTEMPMLQRGLLASSDSTSNFKSYPGSAGSDDDGSGITTGSDNGGGSKPPSASKRWSLLGKVLNISTTAAPAGTVAPGTWTSGGRRQSYDEELDQARKDLAATRSQTMPASVRLSLEGPPPTPPPKQPTIASPVSDSDSTGSSLVYDASRFVFRFTLHNINWPGGFPIPARDLILSRPRLPVPAQARVTSRLASMGHRSESPPPPSPGLPPPTRLVSGWAQGGLINGARNAQPLSPGGHPVSPADGPRRSASSRRSDVSGDAKREFTPIGKLPFEALLDVDELFDSRVKEPDRQSPQKESLGRQTGGLVRPVGIYETSARYAGRALAEWSLVVSECNSFVDRRREEGVLGLGEVEVPTLGVEGMHWIYKTLCADDTWL</sequence>
<reference evidence="2" key="3">
    <citation type="submission" date="2010-09" db="EMBL/GenBank/DDBJ databases">
        <title>Annotation of Gaeumannomyces graminis var. tritici R3-111a-1.</title>
        <authorList>
            <consortium name="The Broad Institute Genome Sequencing Platform"/>
            <person name="Ma L.-J."/>
            <person name="Dead R."/>
            <person name="Young S.K."/>
            <person name="Zeng Q."/>
            <person name="Gargeya S."/>
            <person name="Fitzgerald M."/>
            <person name="Haas B."/>
            <person name="Abouelleil A."/>
            <person name="Alvarado L."/>
            <person name="Arachchi H.M."/>
            <person name="Berlin A."/>
            <person name="Brown A."/>
            <person name="Chapman S.B."/>
            <person name="Chen Z."/>
            <person name="Dunbar C."/>
            <person name="Freedman E."/>
            <person name="Gearin G."/>
            <person name="Gellesch M."/>
            <person name="Goldberg J."/>
            <person name="Griggs A."/>
            <person name="Gujja S."/>
            <person name="Heiman D."/>
            <person name="Howarth C."/>
            <person name="Larson L."/>
            <person name="Lui A."/>
            <person name="MacDonald P.J.P."/>
            <person name="Mehta T."/>
            <person name="Montmayeur A."/>
            <person name="Murphy C."/>
            <person name="Neiman D."/>
            <person name="Pearson M."/>
            <person name="Priest M."/>
            <person name="Roberts A."/>
            <person name="Saif S."/>
            <person name="Shea T."/>
            <person name="Shenoy N."/>
            <person name="Sisk P."/>
            <person name="Stolte C."/>
            <person name="Sykes S."/>
            <person name="Yandava C."/>
            <person name="Wortman J."/>
            <person name="Nusbaum C."/>
            <person name="Birren B."/>
        </authorList>
    </citation>
    <scope>NUCLEOTIDE SEQUENCE</scope>
    <source>
        <strain evidence="2">R3-111a-1</strain>
    </source>
</reference>
<dbReference type="EnsemblFungi" id="EJT69224">
    <property type="protein sequence ID" value="EJT69224"/>
    <property type="gene ID" value="GGTG_12844"/>
</dbReference>
<keyword evidence="4" id="KW-1185">Reference proteome</keyword>
<gene>
    <name evidence="3" type="primary">20353302</name>
    <name evidence="2" type="ORF">GGTG_12844</name>
</gene>
<reference evidence="3" key="4">
    <citation type="journal article" date="2015" name="G3 (Bethesda)">
        <title>Genome sequences of three phytopathogenic species of the Magnaporthaceae family of fungi.</title>
        <authorList>
            <person name="Okagaki L.H."/>
            <person name="Nunes C.C."/>
            <person name="Sailsbery J."/>
            <person name="Clay B."/>
            <person name="Brown D."/>
            <person name="John T."/>
            <person name="Oh Y."/>
            <person name="Young N."/>
            <person name="Fitzgerald M."/>
            <person name="Haas B.J."/>
            <person name="Zeng Q."/>
            <person name="Young S."/>
            <person name="Adiconis X."/>
            <person name="Fan L."/>
            <person name="Levin J.Z."/>
            <person name="Mitchell T.K."/>
            <person name="Okubara P.A."/>
            <person name="Farman M.L."/>
            <person name="Kohn L.M."/>
            <person name="Birren B."/>
            <person name="Ma L.-J."/>
            <person name="Dean R.A."/>
        </authorList>
    </citation>
    <scope>NUCLEOTIDE SEQUENCE</scope>
    <source>
        <strain evidence="3">R3-111a-1</strain>
    </source>
</reference>
<protein>
    <submittedName>
        <fullName evidence="2 3">Uncharacterized protein</fullName>
    </submittedName>
</protein>
<feature type="compositionally biased region" description="Polar residues" evidence="1">
    <location>
        <begin position="118"/>
        <end position="128"/>
    </location>
</feature>
<feature type="compositionally biased region" description="Pro residues" evidence="1">
    <location>
        <begin position="1078"/>
        <end position="1087"/>
    </location>
</feature>
<accession>J3PH64</accession>
<feature type="compositionally biased region" description="Polar residues" evidence="1">
    <location>
        <begin position="278"/>
        <end position="295"/>
    </location>
</feature>
<feature type="region of interest" description="Disordered" evidence="1">
    <location>
        <begin position="1030"/>
        <end position="1101"/>
    </location>
</feature>
<evidence type="ECO:0000313" key="2">
    <source>
        <dbReference type="EMBL" id="EJT69224.1"/>
    </source>
</evidence>
<dbReference type="HOGENOM" id="CLU_003877_0_0_1"/>
<reference evidence="4" key="1">
    <citation type="submission" date="2010-07" db="EMBL/GenBank/DDBJ databases">
        <title>The genome sequence of Gaeumannomyces graminis var. tritici strain R3-111a-1.</title>
        <authorList>
            <consortium name="The Broad Institute Genome Sequencing Platform"/>
            <person name="Ma L.-J."/>
            <person name="Dead R."/>
            <person name="Young S."/>
            <person name="Zeng Q."/>
            <person name="Koehrsen M."/>
            <person name="Alvarado L."/>
            <person name="Berlin A."/>
            <person name="Chapman S.B."/>
            <person name="Chen Z."/>
            <person name="Freedman E."/>
            <person name="Gellesch M."/>
            <person name="Goldberg J."/>
            <person name="Griggs A."/>
            <person name="Gujja S."/>
            <person name="Heilman E.R."/>
            <person name="Heiman D."/>
            <person name="Hepburn T."/>
            <person name="Howarth C."/>
            <person name="Jen D."/>
            <person name="Larson L."/>
            <person name="Mehta T."/>
            <person name="Neiman D."/>
            <person name="Pearson M."/>
            <person name="Roberts A."/>
            <person name="Saif S."/>
            <person name="Shea T."/>
            <person name="Shenoy N."/>
            <person name="Sisk P."/>
            <person name="Stolte C."/>
            <person name="Sykes S."/>
            <person name="Walk T."/>
            <person name="White J."/>
            <person name="Yandava C."/>
            <person name="Haas B."/>
            <person name="Nusbaum C."/>
            <person name="Birren B."/>
        </authorList>
    </citation>
    <scope>NUCLEOTIDE SEQUENCE [LARGE SCALE GENOMIC DNA]</scope>
    <source>
        <strain evidence="4">R3-111a-1</strain>
    </source>
</reference>
<dbReference type="OrthoDB" id="296767at2759"/>
<evidence type="ECO:0000313" key="3">
    <source>
        <dbReference type="EnsemblFungi" id="EJT69224"/>
    </source>
</evidence>
<feature type="region of interest" description="Disordered" evidence="1">
    <location>
        <begin position="982"/>
        <end position="1013"/>
    </location>
</feature>
<reference evidence="2" key="2">
    <citation type="submission" date="2010-07" db="EMBL/GenBank/DDBJ databases">
        <authorList>
            <consortium name="The Broad Institute Genome Sequencing Platform"/>
            <consortium name="Broad Institute Genome Sequencing Center for Infectious Disease"/>
            <person name="Ma L.-J."/>
            <person name="Dead R."/>
            <person name="Young S."/>
            <person name="Zeng Q."/>
            <person name="Koehrsen M."/>
            <person name="Alvarado L."/>
            <person name="Berlin A."/>
            <person name="Chapman S.B."/>
            <person name="Chen Z."/>
            <person name="Freedman E."/>
            <person name="Gellesch M."/>
            <person name="Goldberg J."/>
            <person name="Griggs A."/>
            <person name="Gujja S."/>
            <person name="Heilman E.R."/>
            <person name="Heiman D."/>
            <person name="Hepburn T."/>
            <person name="Howarth C."/>
            <person name="Jen D."/>
            <person name="Larson L."/>
            <person name="Mehta T."/>
            <person name="Neiman D."/>
            <person name="Pearson M."/>
            <person name="Roberts A."/>
            <person name="Saif S."/>
            <person name="Shea T."/>
            <person name="Shenoy N."/>
            <person name="Sisk P."/>
            <person name="Stolte C."/>
            <person name="Sykes S."/>
            <person name="Walk T."/>
            <person name="White J."/>
            <person name="Yandava C."/>
            <person name="Haas B."/>
            <person name="Nusbaum C."/>
            <person name="Birren B."/>
        </authorList>
    </citation>
    <scope>NUCLEOTIDE SEQUENCE</scope>
    <source>
        <strain evidence="2">R3-111a-1</strain>
    </source>
</reference>
<dbReference type="InterPro" id="IPR013887">
    <property type="entry name" value="UPF0592"/>
</dbReference>
<feature type="region of interest" description="Disordered" evidence="1">
    <location>
        <begin position="243"/>
        <end position="338"/>
    </location>
</feature>
<feature type="region of interest" description="Disordered" evidence="1">
    <location>
        <begin position="1"/>
        <end position="63"/>
    </location>
</feature>
<feature type="region of interest" description="Disordered" evidence="1">
    <location>
        <begin position="1150"/>
        <end position="1224"/>
    </location>
</feature>
<dbReference type="GeneID" id="20353302"/>
<dbReference type="STRING" id="644352.J3PH64"/>